<protein>
    <submittedName>
        <fullName evidence="3">2TM domain-containing protein</fullName>
    </submittedName>
</protein>
<dbReference type="InterPro" id="IPR025698">
    <property type="entry name" value="2TM_dom"/>
</dbReference>
<dbReference type="RefSeq" id="WP_178265961.1">
    <property type="nucleotide sequence ID" value="NZ_JAPZVM010000008.1"/>
</dbReference>
<feature type="transmembrane region" description="Helical" evidence="1">
    <location>
        <begin position="22"/>
        <end position="39"/>
    </location>
</feature>
<evidence type="ECO:0000313" key="4">
    <source>
        <dbReference type="Proteomes" id="UP001141933"/>
    </source>
</evidence>
<reference evidence="3" key="1">
    <citation type="submission" date="2022-12" db="EMBL/GenBank/DDBJ databases">
        <title>Phocaeicola acetigenes sp. nov., isolated feces from a healthy human.</title>
        <authorList>
            <person name="Do H."/>
            <person name="Ha Y.B."/>
            <person name="Kim J.-S."/>
            <person name="Suh M.K."/>
            <person name="Kim H.S."/>
            <person name="Lee J.-S."/>
        </authorList>
    </citation>
    <scope>NUCLEOTIDE SEQUENCE</scope>
    <source>
        <strain evidence="3">KGMB11183</strain>
    </source>
</reference>
<feature type="domain" description="2TM" evidence="2">
    <location>
        <begin position="21"/>
        <end position="69"/>
    </location>
</feature>
<proteinExistence type="predicted"/>
<sequence>MDAMNSNTGNTKVWSVKMKLKVAHYIVMCIFLSVMNYVFTPSYWWVLWVIAGWGLSLVMELISLYYTEENNERK</sequence>
<name>A0ABT4PIX4_9BACT</name>
<organism evidence="3 4">
    <name type="scientific">Phocaeicola acetigenes</name>
    <dbReference type="NCBI Taxonomy" id="3016083"/>
    <lineage>
        <taxon>Bacteria</taxon>
        <taxon>Pseudomonadati</taxon>
        <taxon>Bacteroidota</taxon>
        <taxon>Bacteroidia</taxon>
        <taxon>Bacteroidales</taxon>
        <taxon>Bacteroidaceae</taxon>
        <taxon>Phocaeicola</taxon>
    </lineage>
</organism>
<keyword evidence="1" id="KW-0812">Transmembrane</keyword>
<dbReference type="Pfam" id="PF13239">
    <property type="entry name" value="2TM"/>
    <property type="match status" value="1"/>
</dbReference>
<evidence type="ECO:0000256" key="1">
    <source>
        <dbReference type="SAM" id="Phobius"/>
    </source>
</evidence>
<evidence type="ECO:0000259" key="2">
    <source>
        <dbReference type="Pfam" id="PF13239"/>
    </source>
</evidence>
<accession>A0ABT4PIX4</accession>
<dbReference type="EMBL" id="JAPZVM010000008">
    <property type="protein sequence ID" value="MCZ8373007.1"/>
    <property type="molecule type" value="Genomic_DNA"/>
</dbReference>
<evidence type="ECO:0000313" key="3">
    <source>
        <dbReference type="EMBL" id="MCZ8373007.1"/>
    </source>
</evidence>
<keyword evidence="4" id="KW-1185">Reference proteome</keyword>
<gene>
    <name evidence="3" type="ORF">O6P32_09865</name>
</gene>
<keyword evidence="1" id="KW-1133">Transmembrane helix</keyword>
<feature type="transmembrane region" description="Helical" evidence="1">
    <location>
        <begin position="45"/>
        <end position="66"/>
    </location>
</feature>
<dbReference type="Proteomes" id="UP001141933">
    <property type="component" value="Unassembled WGS sequence"/>
</dbReference>
<keyword evidence="1" id="KW-0472">Membrane</keyword>
<comment type="caution">
    <text evidence="3">The sequence shown here is derived from an EMBL/GenBank/DDBJ whole genome shotgun (WGS) entry which is preliminary data.</text>
</comment>